<evidence type="ECO:0000313" key="3">
    <source>
        <dbReference type="Proteomes" id="UP000244064"/>
    </source>
</evidence>
<feature type="chain" id="PRO_5015481647" description="Peptidoglycan-binding protein CsiV" evidence="1">
    <location>
        <begin position="21"/>
        <end position="174"/>
    </location>
</feature>
<dbReference type="EMBL" id="QASN01000014">
    <property type="protein sequence ID" value="PTU74896.1"/>
    <property type="molecule type" value="Genomic_DNA"/>
</dbReference>
<keyword evidence="1" id="KW-0732">Signal</keyword>
<dbReference type="RefSeq" id="WP_108106796.1">
    <property type="nucleotide sequence ID" value="NZ_QASN01000014.1"/>
</dbReference>
<dbReference type="AlphaFoldDB" id="A0A2T5PAY0"/>
<dbReference type="Proteomes" id="UP000244064">
    <property type="component" value="Unassembled WGS sequence"/>
</dbReference>
<organism evidence="2 3">
    <name type="scientific">Pseudomonas mangrovi</name>
    <dbReference type="NCBI Taxonomy" id="2161748"/>
    <lineage>
        <taxon>Bacteria</taxon>
        <taxon>Pseudomonadati</taxon>
        <taxon>Pseudomonadota</taxon>
        <taxon>Gammaproteobacteria</taxon>
        <taxon>Pseudomonadales</taxon>
        <taxon>Pseudomonadaceae</taxon>
        <taxon>Pseudomonas</taxon>
    </lineage>
</organism>
<comment type="caution">
    <text evidence="2">The sequence shown here is derived from an EMBL/GenBank/DDBJ whole genome shotgun (WGS) entry which is preliminary data.</text>
</comment>
<accession>A0A2T5PAY0</accession>
<sequence length="174" mass="19371">MRLLRFLPLLMALLAPTALAERLYEVELIIFRQGSQVLPASQPAAEDWASGTNRLGMESQRSTSLDSQAAKLKASGNYQVLLHQAWQQTLRANMEQVSFTHGEGSFDQYPVQGVIGLSLAETLELEADIWVNQLDEQGLLLQSERLRENRRLSPGELTYLDHGSIGALIRVSPL</sequence>
<evidence type="ECO:0008006" key="4">
    <source>
        <dbReference type="Google" id="ProtNLM"/>
    </source>
</evidence>
<proteinExistence type="predicted"/>
<feature type="signal peptide" evidence="1">
    <location>
        <begin position="1"/>
        <end position="20"/>
    </location>
</feature>
<dbReference type="InterPro" id="IPR021241">
    <property type="entry name" value="CsiV"/>
</dbReference>
<evidence type="ECO:0000256" key="1">
    <source>
        <dbReference type="SAM" id="SignalP"/>
    </source>
</evidence>
<evidence type="ECO:0000313" key="2">
    <source>
        <dbReference type="EMBL" id="PTU74896.1"/>
    </source>
</evidence>
<gene>
    <name evidence="2" type="ORF">DBO85_08325</name>
</gene>
<dbReference type="Pfam" id="PF10972">
    <property type="entry name" value="CsiV"/>
    <property type="match status" value="1"/>
</dbReference>
<name>A0A2T5PAY0_9PSED</name>
<keyword evidence="3" id="KW-1185">Reference proteome</keyword>
<reference evidence="2 3" key="1">
    <citation type="submission" date="2018-04" db="EMBL/GenBank/DDBJ databases">
        <title>Pseudomonas sp. nov., isolated from mangrove soil.</title>
        <authorList>
            <person name="Chen C."/>
        </authorList>
    </citation>
    <scope>NUCLEOTIDE SEQUENCE [LARGE SCALE GENOMIC DNA]</scope>
    <source>
        <strain evidence="2 3">TC-11</strain>
    </source>
</reference>
<protein>
    <recommendedName>
        <fullName evidence="4">Peptidoglycan-binding protein CsiV</fullName>
    </recommendedName>
</protein>
<dbReference type="OrthoDB" id="5566524at2"/>